<feature type="compositionally biased region" description="Polar residues" evidence="1">
    <location>
        <begin position="27"/>
        <end position="37"/>
    </location>
</feature>
<organism evidence="2 3">
    <name type="scientific">Tunturiibacter empetritectus</name>
    <dbReference type="NCBI Taxonomy" id="3069691"/>
    <lineage>
        <taxon>Bacteria</taxon>
        <taxon>Pseudomonadati</taxon>
        <taxon>Acidobacteriota</taxon>
        <taxon>Terriglobia</taxon>
        <taxon>Terriglobales</taxon>
        <taxon>Acidobacteriaceae</taxon>
        <taxon>Tunturiibacter</taxon>
    </lineage>
</organism>
<sequence length="47" mass="5157">MKVSTMETIVVSQFNHAPQHSLDHGLSKSSKSTYNKDSCNDEAAMNS</sequence>
<evidence type="ECO:0000313" key="2">
    <source>
        <dbReference type="EMBL" id="MBB5319043.1"/>
    </source>
</evidence>
<dbReference type="EMBL" id="JACHDY010000006">
    <property type="protein sequence ID" value="MBB5319043.1"/>
    <property type="molecule type" value="Genomic_DNA"/>
</dbReference>
<accession>A0A7W8IMS2</accession>
<name>A0A7W8IMS2_9BACT</name>
<reference evidence="2" key="1">
    <citation type="submission" date="2020-08" db="EMBL/GenBank/DDBJ databases">
        <title>Genomic Encyclopedia of Type Strains, Phase IV (KMG-V): Genome sequencing to study the core and pangenomes of soil and plant-associated prokaryotes.</title>
        <authorList>
            <person name="Whitman W."/>
        </authorList>
    </citation>
    <scope>NUCLEOTIDE SEQUENCE [LARGE SCALE GENOMIC DNA]</scope>
    <source>
        <strain evidence="2">M8UP27</strain>
    </source>
</reference>
<evidence type="ECO:0000313" key="3">
    <source>
        <dbReference type="Proteomes" id="UP000568106"/>
    </source>
</evidence>
<comment type="caution">
    <text evidence="2">The sequence shown here is derived from an EMBL/GenBank/DDBJ whole genome shotgun (WGS) entry which is preliminary data.</text>
</comment>
<keyword evidence="3" id="KW-1185">Reference proteome</keyword>
<feature type="region of interest" description="Disordered" evidence="1">
    <location>
        <begin position="18"/>
        <end position="47"/>
    </location>
</feature>
<dbReference type="Proteomes" id="UP000568106">
    <property type="component" value="Unassembled WGS sequence"/>
</dbReference>
<gene>
    <name evidence="2" type="ORF">HDF09_003742</name>
</gene>
<proteinExistence type="predicted"/>
<protein>
    <submittedName>
        <fullName evidence="2">Uncharacterized protein</fullName>
    </submittedName>
</protein>
<evidence type="ECO:0000256" key="1">
    <source>
        <dbReference type="SAM" id="MobiDB-lite"/>
    </source>
</evidence>
<dbReference type="AlphaFoldDB" id="A0A7W8IMS2"/>